<evidence type="ECO:0000313" key="2">
    <source>
        <dbReference type="EMBL" id="CAH0383425.1"/>
    </source>
</evidence>
<dbReference type="AlphaFoldDB" id="A0A9P0A3W9"/>
<dbReference type="Pfam" id="PF09820">
    <property type="entry name" value="AAA-ATPase_like"/>
    <property type="match status" value="1"/>
</dbReference>
<proteinExistence type="predicted"/>
<dbReference type="InterPro" id="IPR018631">
    <property type="entry name" value="AAA-ATPase-like_dom"/>
</dbReference>
<dbReference type="Proteomes" id="UP001152759">
    <property type="component" value="Chromosome 10"/>
</dbReference>
<feature type="domain" description="AAA-ATPase-like" evidence="1">
    <location>
        <begin position="5"/>
        <end position="238"/>
    </location>
</feature>
<sequence length="612" mass="71203">MKRNDFEELVLNKTYIDKTLFCKLFLESDVMMYITAPSGFGKSCNLMMLKTFLSLPVNENGFRIDKRATQEFKLFSELPLAIFNESSLFNENFGEYPVLYFQFHKLILGNTSEDFISSFREVISETYDEHNYLLKSSKLLKSDKEHFNRLRTKSKEEHPSLLSASGKTLPYLLSTHFNRKCVILIDDFDSLLPQILTNNYIENRDVSDILGFLRSFLASTVSSNQFVIKVLMTGCVRFLPPETAMDATEIQTVSYSHDGDIASFFGFTEDEVTKMSKLFGREKEVEAVKEWYCCYTADQSKLKIYNMHSISRYFQSKRLAVHWSDSGRVAQLRHIFDYHYLGHIIDDSLLYNRISIALLNEMCRFNTGNVIQLKNTIKHKIVYDLREIHKNLFLKYIEDHGYLAMFKVSAAGYIYGRIPNREVKERLEHFIYTTSYYKLKFDIPLRLIKLYIKSLVNLNENLIVYTYFAKLVEMIYSYLSGPVGEEEVLRILFTFARDSLRFEAVHTGLILKSGRKVHLVVITKSKKNVGRTGIIVELNYKKESAREALSRIITGRYCDVFENEFKNFDVKTKILVGLQLSKENKCSICFLCNSTNILNAKSENIKLKLPKF</sequence>
<keyword evidence="3" id="KW-1185">Reference proteome</keyword>
<evidence type="ECO:0000313" key="3">
    <source>
        <dbReference type="Proteomes" id="UP001152759"/>
    </source>
</evidence>
<accession>A0A9P0A3W9</accession>
<dbReference type="EMBL" id="OU963871">
    <property type="protein sequence ID" value="CAH0383425.1"/>
    <property type="molecule type" value="Genomic_DNA"/>
</dbReference>
<reference evidence="2" key="1">
    <citation type="submission" date="2021-12" db="EMBL/GenBank/DDBJ databases">
        <authorList>
            <person name="King R."/>
        </authorList>
    </citation>
    <scope>NUCLEOTIDE SEQUENCE</scope>
</reference>
<protein>
    <recommendedName>
        <fullName evidence="1">AAA-ATPase-like domain-containing protein</fullName>
    </recommendedName>
</protein>
<dbReference type="PANTHER" id="PTHR34825:SF1">
    <property type="entry name" value="AAA-ATPASE-LIKE DOMAIN-CONTAINING PROTEIN"/>
    <property type="match status" value="1"/>
</dbReference>
<dbReference type="PANTHER" id="PTHR34825">
    <property type="entry name" value="CONSERVED PROTEIN, WITH A WEAK D-GALACTARATE DEHYDRATASE/ALTRONATE HYDROLASE DOMAIN"/>
    <property type="match status" value="1"/>
</dbReference>
<evidence type="ECO:0000259" key="1">
    <source>
        <dbReference type="Pfam" id="PF09820"/>
    </source>
</evidence>
<name>A0A9P0A3W9_BEMTA</name>
<gene>
    <name evidence="2" type="ORF">BEMITA_LOCUS2877</name>
</gene>
<organism evidence="2 3">
    <name type="scientific">Bemisia tabaci</name>
    <name type="common">Sweetpotato whitefly</name>
    <name type="synonym">Aleurodes tabaci</name>
    <dbReference type="NCBI Taxonomy" id="7038"/>
    <lineage>
        <taxon>Eukaryota</taxon>
        <taxon>Metazoa</taxon>
        <taxon>Ecdysozoa</taxon>
        <taxon>Arthropoda</taxon>
        <taxon>Hexapoda</taxon>
        <taxon>Insecta</taxon>
        <taxon>Pterygota</taxon>
        <taxon>Neoptera</taxon>
        <taxon>Paraneoptera</taxon>
        <taxon>Hemiptera</taxon>
        <taxon>Sternorrhyncha</taxon>
        <taxon>Aleyrodoidea</taxon>
        <taxon>Aleyrodidae</taxon>
        <taxon>Aleyrodinae</taxon>
        <taxon>Bemisia</taxon>
    </lineage>
</organism>